<keyword evidence="2" id="KW-0456">Lyase</keyword>
<dbReference type="PANTHER" id="PTHR43798">
    <property type="entry name" value="MONOACYLGLYCEROL LIPASE"/>
    <property type="match status" value="1"/>
</dbReference>
<evidence type="ECO:0000259" key="1">
    <source>
        <dbReference type="Pfam" id="PF12697"/>
    </source>
</evidence>
<dbReference type="EC" id="4.2.99.20" evidence="2"/>
<organism evidence="2 3">
    <name type="scientific">Candidatus Phycosocius bacilliformis</name>
    <dbReference type="NCBI Taxonomy" id="1445552"/>
    <lineage>
        <taxon>Bacteria</taxon>
        <taxon>Pseudomonadati</taxon>
        <taxon>Pseudomonadota</taxon>
        <taxon>Alphaproteobacteria</taxon>
        <taxon>Caulobacterales</taxon>
        <taxon>Caulobacterales incertae sedis</taxon>
        <taxon>Candidatus Phycosocius</taxon>
    </lineage>
</organism>
<proteinExistence type="predicted"/>
<dbReference type="GO" id="GO:0070205">
    <property type="term" value="F:2-succinyl-6-hydroxy-2,4-cyclohexadiene-1-carboxylate synthase activity"/>
    <property type="evidence" value="ECO:0007669"/>
    <property type="project" value="UniProtKB-EC"/>
</dbReference>
<sequence length="268" mass="28993">MGTVMNDVANHAKHLLNQSGQPKRRAVPRVSPLLHQAEHEMIETGSGKIAVWHLLGARYADPPVLLVHGWEDDTSLWTPLIALLAERGRSVVAFDLPGHGHSEGDRCSLELAAEAILTLDRRFGPFAGAATHSFGGPAITRAMLDGLKLARVVLIAPPVAQARQFERAWRRYDVPEDLISAALALGHDEGRFFDLAAAAPHMQAEALFIHSADDAQCPANEGERAAKAWPGARFWGVDGFGHRALVQDDDIVATVAAWLDSSSAFTSR</sequence>
<dbReference type="Pfam" id="PF12697">
    <property type="entry name" value="Abhydrolase_6"/>
    <property type="match status" value="1"/>
</dbReference>
<dbReference type="InterPro" id="IPR050266">
    <property type="entry name" value="AB_hydrolase_sf"/>
</dbReference>
<dbReference type="OrthoDB" id="9815441at2"/>
<feature type="domain" description="AB hydrolase-1" evidence="1">
    <location>
        <begin position="64"/>
        <end position="236"/>
    </location>
</feature>
<reference evidence="2 3" key="1">
    <citation type="journal article" date="2018" name="Genome Announc.">
        <title>Draft Genome Sequence of "Candidatus Phycosocius bacilliformis," an Alphaproteobacterial Ectosymbiont of the Hydrocarbon-Producing Green Alga Botryococcus braunii.</title>
        <authorList>
            <person name="Tanabe Y."/>
            <person name="Yamaguchi H."/>
            <person name="Watanabe M.M."/>
        </authorList>
    </citation>
    <scope>NUCLEOTIDE SEQUENCE [LARGE SCALE GENOMIC DNA]</scope>
    <source>
        <strain evidence="2 3">BOTRYCO-2</strain>
    </source>
</reference>
<dbReference type="SUPFAM" id="SSF53474">
    <property type="entry name" value="alpha/beta-Hydrolases"/>
    <property type="match status" value="1"/>
</dbReference>
<accession>A0A2P2E949</accession>
<gene>
    <name evidence="2" type="primary">menH_1</name>
    <name evidence="2" type="ORF">PbB2_01261</name>
</gene>
<dbReference type="AlphaFoldDB" id="A0A2P2E949"/>
<dbReference type="PANTHER" id="PTHR43798:SF33">
    <property type="entry name" value="HYDROLASE, PUTATIVE (AFU_ORTHOLOGUE AFUA_2G14860)-RELATED"/>
    <property type="match status" value="1"/>
</dbReference>
<protein>
    <submittedName>
        <fullName evidence="2">2-succinyl-6-hydroxy-2,4-cyclohexadiene-1-carboxylate synthase</fullName>
        <ecNumber evidence="2">4.2.99.20</ecNumber>
    </submittedName>
</protein>
<dbReference type="GO" id="GO:0016020">
    <property type="term" value="C:membrane"/>
    <property type="evidence" value="ECO:0007669"/>
    <property type="project" value="TreeGrafter"/>
</dbReference>
<evidence type="ECO:0000313" key="2">
    <source>
        <dbReference type="EMBL" id="GBF57593.1"/>
    </source>
</evidence>
<dbReference type="EMBL" id="BFBR01000003">
    <property type="protein sequence ID" value="GBF57593.1"/>
    <property type="molecule type" value="Genomic_DNA"/>
</dbReference>
<dbReference type="InterPro" id="IPR000073">
    <property type="entry name" value="AB_hydrolase_1"/>
</dbReference>
<name>A0A2P2E949_9PROT</name>
<dbReference type="InterPro" id="IPR029058">
    <property type="entry name" value="AB_hydrolase_fold"/>
</dbReference>
<dbReference type="Gene3D" id="3.40.50.1820">
    <property type="entry name" value="alpha/beta hydrolase"/>
    <property type="match status" value="1"/>
</dbReference>
<dbReference type="Proteomes" id="UP000245086">
    <property type="component" value="Unassembled WGS sequence"/>
</dbReference>
<comment type="caution">
    <text evidence="2">The sequence shown here is derived from an EMBL/GenBank/DDBJ whole genome shotgun (WGS) entry which is preliminary data.</text>
</comment>
<evidence type="ECO:0000313" key="3">
    <source>
        <dbReference type="Proteomes" id="UP000245086"/>
    </source>
</evidence>
<keyword evidence="3" id="KW-1185">Reference proteome</keyword>